<protein>
    <submittedName>
        <fullName evidence="1">Uncharacterized protein</fullName>
    </submittedName>
</protein>
<keyword evidence="2" id="KW-1185">Reference proteome</keyword>
<gene>
    <name evidence="1" type="ORF">L6452_42985</name>
</gene>
<comment type="caution">
    <text evidence="1">The sequence shown here is derived from an EMBL/GenBank/DDBJ whole genome shotgun (WGS) entry which is preliminary data.</text>
</comment>
<reference evidence="2" key="1">
    <citation type="journal article" date="2022" name="Mol. Ecol. Resour.">
        <title>The genomes of chicory, endive, great burdock and yacon provide insights into Asteraceae palaeo-polyploidization history and plant inulin production.</title>
        <authorList>
            <person name="Fan W."/>
            <person name="Wang S."/>
            <person name="Wang H."/>
            <person name="Wang A."/>
            <person name="Jiang F."/>
            <person name="Liu H."/>
            <person name="Zhao H."/>
            <person name="Xu D."/>
            <person name="Zhang Y."/>
        </authorList>
    </citation>
    <scope>NUCLEOTIDE SEQUENCE [LARGE SCALE GENOMIC DNA]</scope>
    <source>
        <strain evidence="2">cv. Niubang</strain>
    </source>
</reference>
<organism evidence="1 2">
    <name type="scientific">Arctium lappa</name>
    <name type="common">Greater burdock</name>
    <name type="synonym">Lappa major</name>
    <dbReference type="NCBI Taxonomy" id="4217"/>
    <lineage>
        <taxon>Eukaryota</taxon>
        <taxon>Viridiplantae</taxon>
        <taxon>Streptophyta</taxon>
        <taxon>Embryophyta</taxon>
        <taxon>Tracheophyta</taxon>
        <taxon>Spermatophyta</taxon>
        <taxon>Magnoliopsida</taxon>
        <taxon>eudicotyledons</taxon>
        <taxon>Gunneridae</taxon>
        <taxon>Pentapetalae</taxon>
        <taxon>asterids</taxon>
        <taxon>campanulids</taxon>
        <taxon>Asterales</taxon>
        <taxon>Asteraceae</taxon>
        <taxon>Carduoideae</taxon>
        <taxon>Cardueae</taxon>
        <taxon>Arctiinae</taxon>
        <taxon>Arctium</taxon>
    </lineage>
</organism>
<sequence>MHPRFDPNQNPNPTQLKSIEEKGKEKTRRSSVVYKDLETLSRIHPFYPCTYSLSPFASPRSVKNTQQTLTLTHTHTHTHKGRNGSEILSFSIVFLISHRFATKNRVLLISTMAAPAAAPQQPVPAQVVGNAFVQQYYHILHQSPGLVHRFYQDLSKLGRPEEDGSMSITTTMDAINSKILSLNYDEFRAEIKSVDAQESLNGGVNVLVTGYLTGKDNVLRNFTQSFFLAPQDKGFYVLNDMFRYMENANHNEGNNAPAEDVEAPINPEQVPKSAPVQENHIPDQAPELTEEPQEEVFNPPENVEVAVVEEEEPVPEVVDEVQEASQLVVESNTKIEEVPKKSYASIVMDLKQSDVPFSSPAPAPRKQPQPRNQEQQVNNAQPIASAAEVVASNVDAVENGIHEEEADGFSIYIKGLPMTATPALLEDEFKKFGPIKPNGIQVRSNRQQGFCFGFVEFEVPDAVQKAIEASPVLIGIRNAVVEEKRSTNSKGGIRGRFPMGRGPGFRNEGMRGGRGSYGGGRGYNRGGDFGGGRNDYGGNRGGGRGGAPPNRGGDGYQRERMNRGMGVNGTAKNMAPRVPATA</sequence>
<evidence type="ECO:0000313" key="2">
    <source>
        <dbReference type="Proteomes" id="UP001055879"/>
    </source>
</evidence>
<name>A0ACB8XK54_ARCLA</name>
<dbReference type="Proteomes" id="UP001055879">
    <property type="component" value="Linkage Group LG17"/>
</dbReference>
<evidence type="ECO:0000313" key="1">
    <source>
        <dbReference type="EMBL" id="KAI3667915.1"/>
    </source>
</evidence>
<accession>A0ACB8XK54</accession>
<reference evidence="1 2" key="2">
    <citation type="journal article" date="2022" name="Mol. Ecol. Resour.">
        <title>The genomes of chicory, endive, great burdock and yacon provide insights into Asteraceae paleo-polyploidization history and plant inulin production.</title>
        <authorList>
            <person name="Fan W."/>
            <person name="Wang S."/>
            <person name="Wang H."/>
            <person name="Wang A."/>
            <person name="Jiang F."/>
            <person name="Liu H."/>
            <person name="Zhao H."/>
            <person name="Xu D."/>
            <person name="Zhang Y."/>
        </authorList>
    </citation>
    <scope>NUCLEOTIDE SEQUENCE [LARGE SCALE GENOMIC DNA]</scope>
    <source>
        <strain evidence="2">cv. Niubang</strain>
    </source>
</reference>
<proteinExistence type="predicted"/>
<dbReference type="EMBL" id="CM042063">
    <property type="protein sequence ID" value="KAI3667915.1"/>
    <property type="molecule type" value="Genomic_DNA"/>
</dbReference>